<evidence type="ECO:0000259" key="1">
    <source>
        <dbReference type="Pfam" id="PF00534"/>
    </source>
</evidence>
<comment type="caution">
    <text evidence="2">The sequence shown here is derived from an EMBL/GenBank/DDBJ whole genome shotgun (WGS) entry which is preliminary data.</text>
</comment>
<feature type="non-terminal residue" evidence="2">
    <location>
        <position position="1"/>
    </location>
</feature>
<dbReference type="InterPro" id="IPR001296">
    <property type="entry name" value="Glyco_trans_1"/>
</dbReference>
<name>X0UT04_9ZZZZ</name>
<dbReference type="Pfam" id="PF00534">
    <property type="entry name" value="Glycos_transf_1"/>
    <property type="match status" value="1"/>
</dbReference>
<dbReference type="Gene3D" id="3.40.50.2000">
    <property type="entry name" value="Glycogen Phosphorylase B"/>
    <property type="match status" value="2"/>
</dbReference>
<dbReference type="AlphaFoldDB" id="X0UT04"/>
<protein>
    <recommendedName>
        <fullName evidence="1">Glycosyl transferase family 1 domain-containing protein</fullName>
    </recommendedName>
</protein>
<reference evidence="2" key="1">
    <citation type="journal article" date="2014" name="Front. Microbiol.">
        <title>High frequency of phylogenetically diverse reductive dehalogenase-homologous genes in deep subseafloor sedimentary metagenomes.</title>
        <authorList>
            <person name="Kawai M."/>
            <person name="Futagami T."/>
            <person name="Toyoda A."/>
            <person name="Takaki Y."/>
            <person name="Nishi S."/>
            <person name="Hori S."/>
            <person name="Arai W."/>
            <person name="Tsubouchi T."/>
            <person name="Morono Y."/>
            <person name="Uchiyama I."/>
            <person name="Ito T."/>
            <person name="Fujiyama A."/>
            <person name="Inagaki F."/>
            <person name="Takami H."/>
        </authorList>
    </citation>
    <scope>NUCLEOTIDE SEQUENCE</scope>
    <source>
        <strain evidence="2">Expedition CK06-06</strain>
    </source>
</reference>
<feature type="non-terminal residue" evidence="2">
    <location>
        <position position="274"/>
    </location>
</feature>
<dbReference type="PANTHER" id="PTHR45947">
    <property type="entry name" value="SULFOQUINOVOSYL TRANSFERASE SQD2"/>
    <property type="match status" value="1"/>
</dbReference>
<dbReference type="SUPFAM" id="SSF53756">
    <property type="entry name" value="UDP-Glycosyltransferase/glycogen phosphorylase"/>
    <property type="match status" value="1"/>
</dbReference>
<accession>X0UT04</accession>
<organism evidence="2">
    <name type="scientific">marine sediment metagenome</name>
    <dbReference type="NCBI Taxonomy" id="412755"/>
    <lineage>
        <taxon>unclassified sequences</taxon>
        <taxon>metagenomes</taxon>
        <taxon>ecological metagenomes</taxon>
    </lineage>
</organism>
<feature type="domain" description="Glycosyl transferase family 1" evidence="1">
    <location>
        <begin position="94"/>
        <end position="245"/>
    </location>
</feature>
<evidence type="ECO:0000313" key="2">
    <source>
        <dbReference type="EMBL" id="GAF91585.1"/>
    </source>
</evidence>
<sequence length="274" mass="30251">FMNAMCGRVATNFVRYIDNDFARIMIVHTITVATYGAARAMRDYVHATVGVSPRISADLIKHKGFDSEWTVCIPNAVQMENFKVVRPPESPSSLRVLSLGRVEDRAKGCFLLPTIIAHVRNSGADVQWQIAGDGPDLADLKRRCNGFSNVQFLGRVPYEQVPRVLAQADVYIFPSRYEGFGLSLVEAMASGCVPAASEIRGVTDSIIEHGKTGFLFPIGDWRQAADYIAQLAREPENVQKMSVAATDSVAWRFPIETVAEQYVGLMERVLANPP</sequence>
<dbReference type="InterPro" id="IPR050194">
    <property type="entry name" value="Glycosyltransferase_grp1"/>
</dbReference>
<proteinExistence type="predicted"/>
<dbReference type="EMBL" id="BARS01019497">
    <property type="protein sequence ID" value="GAF91585.1"/>
    <property type="molecule type" value="Genomic_DNA"/>
</dbReference>
<gene>
    <name evidence="2" type="ORF">S01H1_31593</name>
</gene>
<dbReference type="GO" id="GO:0016758">
    <property type="term" value="F:hexosyltransferase activity"/>
    <property type="evidence" value="ECO:0007669"/>
    <property type="project" value="TreeGrafter"/>
</dbReference>
<dbReference type="PANTHER" id="PTHR45947:SF3">
    <property type="entry name" value="SULFOQUINOVOSYL TRANSFERASE SQD2"/>
    <property type="match status" value="1"/>
</dbReference>
<dbReference type="CDD" id="cd03801">
    <property type="entry name" value="GT4_PimA-like"/>
    <property type="match status" value="1"/>
</dbReference>